<name>A0A2J6TUD5_9HELO</name>
<reference evidence="2 3" key="1">
    <citation type="submission" date="2016-04" db="EMBL/GenBank/DDBJ databases">
        <title>A degradative enzymes factory behind the ericoid mycorrhizal symbiosis.</title>
        <authorList>
            <consortium name="DOE Joint Genome Institute"/>
            <person name="Martino E."/>
            <person name="Morin E."/>
            <person name="Grelet G."/>
            <person name="Kuo A."/>
            <person name="Kohler A."/>
            <person name="Daghino S."/>
            <person name="Barry K."/>
            <person name="Choi C."/>
            <person name="Cichocki N."/>
            <person name="Clum A."/>
            <person name="Copeland A."/>
            <person name="Hainaut M."/>
            <person name="Haridas S."/>
            <person name="Labutti K."/>
            <person name="Lindquist E."/>
            <person name="Lipzen A."/>
            <person name="Khouja H.-R."/>
            <person name="Murat C."/>
            <person name="Ohm R."/>
            <person name="Olson A."/>
            <person name="Spatafora J."/>
            <person name="Veneault-Fourrey C."/>
            <person name="Henrissat B."/>
            <person name="Grigoriev I."/>
            <person name="Martin F."/>
            <person name="Perotto S."/>
        </authorList>
    </citation>
    <scope>NUCLEOTIDE SEQUENCE [LARGE SCALE GENOMIC DNA]</scope>
    <source>
        <strain evidence="2 3">E</strain>
    </source>
</reference>
<accession>A0A2J6TUD5</accession>
<dbReference type="Proteomes" id="UP000235371">
    <property type="component" value="Unassembled WGS sequence"/>
</dbReference>
<gene>
    <name evidence="2" type="ORF">K444DRAFT_122601</name>
</gene>
<dbReference type="GeneID" id="36578479"/>
<sequence length="181" mass="19648">MCRISSRYPFPHIRSNLQVPFIQVALRCCYCCCCRCRLLPYVSSHSPLLPSPFSCNHSGPSCRGSLSTRPERGHDPSLGAPIPGHHRAWPYCWSKPSARRAPVTGSQTPNCSLPSLSPHAVQAAQAFALCCKQCLCLQAAPEAPVERALYCTSPARRYNDLSSASHPSAPKSLNISSPVST</sequence>
<evidence type="ECO:0000256" key="1">
    <source>
        <dbReference type="SAM" id="MobiDB-lite"/>
    </source>
</evidence>
<evidence type="ECO:0000313" key="3">
    <source>
        <dbReference type="Proteomes" id="UP000235371"/>
    </source>
</evidence>
<dbReference type="AlphaFoldDB" id="A0A2J6TUD5"/>
<feature type="region of interest" description="Disordered" evidence="1">
    <location>
        <begin position="162"/>
        <end position="181"/>
    </location>
</feature>
<dbReference type="RefSeq" id="XP_024743529.1">
    <property type="nucleotide sequence ID" value="XM_024870397.1"/>
</dbReference>
<evidence type="ECO:0000313" key="2">
    <source>
        <dbReference type="EMBL" id="PMD66625.1"/>
    </source>
</evidence>
<organism evidence="2 3">
    <name type="scientific">Hyaloscypha bicolor E</name>
    <dbReference type="NCBI Taxonomy" id="1095630"/>
    <lineage>
        <taxon>Eukaryota</taxon>
        <taxon>Fungi</taxon>
        <taxon>Dikarya</taxon>
        <taxon>Ascomycota</taxon>
        <taxon>Pezizomycotina</taxon>
        <taxon>Leotiomycetes</taxon>
        <taxon>Helotiales</taxon>
        <taxon>Hyaloscyphaceae</taxon>
        <taxon>Hyaloscypha</taxon>
        <taxon>Hyaloscypha bicolor</taxon>
    </lineage>
</organism>
<keyword evidence="3" id="KW-1185">Reference proteome</keyword>
<dbReference type="EMBL" id="KZ613743">
    <property type="protein sequence ID" value="PMD66625.1"/>
    <property type="molecule type" value="Genomic_DNA"/>
</dbReference>
<protein>
    <submittedName>
        <fullName evidence="2">Uncharacterized protein</fullName>
    </submittedName>
</protein>
<proteinExistence type="predicted"/>
<dbReference type="InParanoid" id="A0A2J6TUD5"/>